<accession>A0A1I3WW68</accession>
<dbReference type="EMBL" id="FORP01000014">
    <property type="protein sequence ID" value="SFK11765.1"/>
    <property type="molecule type" value="Genomic_DNA"/>
</dbReference>
<gene>
    <name evidence="1" type="ORF">SAMN05421835_11416</name>
</gene>
<name>A0A1I3WW68_9PSEU</name>
<dbReference type="STRING" id="115433.SAMN05421835_11416"/>
<keyword evidence="2" id="KW-1185">Reference proteome</keyword>
<evidence type="ECO:0000313" key="1">
    <source>
        <dbReference type="EMBL" id="SFK11765.1"/>
    </source>
</evidence>
<organism evidence="1 2">
    <name type="scientific">Amycolatopsis sacchari</name>
    <dbReference type="NCBI Taxonomy" id="115433"/>
    <lineage>
        <taxon>Bacteria</taxon>
        <taxon>Bacillati</taxon>
        <taxon>Actinomycetota</taxon>
        <taxon>Actinomycetes</taxon>
        <taxon>Pseudonocardiales</taxon>
        <taxon>Pseudonocardiaceae</taxon>
        <taxon>Amycolatopsis</taxon>
    </lineage>
</organism>
<protein>
    <submittedName>
        <fullName evidence="1">Uncharacterized protein</fullName>
    </submittedName>
</protein>
<reference evidence="1 2" key="1">
    <citation type="submission" date="2016-10" db="EMBL/GenBank/DDBJ databases">
        <authorList>
            <person name="de Groot N.N."/>
        </authorList>
    </citation>
    <scope>NUCLEOTIDE SEQUENCE [LARGE SCALE GENOMIC DNA]</scope>
    <source>
        <strain evidence="1 2">DSM 44468</strain>
    </source>
</reference>
<proteinExistence type="predicted"/>
<dbReference type="AlphaFoldDB" id="A0A1I3WW68"/>
<evidence type="ECO:0000313" key="2">
    <source>
        <dbReference type="Proteomes" id="UP000199025"/>
    </source>
</evidence>
<dbReference type="Proteomes" id="UP000199025">
    <property type="component" value="Unassembled WGS sequence"/>
</dbReference>
<sequence length="37" mass="4116">MRAVRFAAFGGREVLRVAVVRVVRFAVLGGREMRLAV</sequence>